<dbReference type="PANTHER" id="PTHR30629">
    <property type="entry name" value="PROPHAGE INTEGRASE"/>
    <property type="match status" value="1"/>
</dbReference>
<evidence type="ECO:0000256" key="4">
    <source>
        <dbReference type="ARBA" id="ARBA00023172"/>
    </source>
</evidence>
<dbReference type="InterPro" id="IPR002104">
    <property type="entry name" value="Integrase_catalytic"/>
</dbReference>
<evidence type="ECO:0000256" key="3">
    <source>
        <dbReference type="ARBA" id="ARBA00023125"/>
    </source>
</evidence>
<dbReference type="PANTHER" id="PTHR30629:SF2">
    <property type="entry name" value="PROPHAGE INTEGRASE INTS-RELATED"/>
    <property type="match status" value="1"/>
</dbReference>
<dbReference type="InterPro" id="IPR010998">
    <property type="entry name" value="Integrase_recombinase_N"/>
</dbReference>
<dbReference type="Proteomes" id="UP000073923">
    <property type="component" value="Unassembled WGS sequence"/>
</dbReference>
<dbReference type="OrthoDB" id="7615137at2"/>
<evidence type="ECO:0000256" key="1">
    <source>
        <dbReference type="ARBA" id="ARBA00008857"/>
    </source>
</evidence>
<sequence length="465" mass="52247">MHGTKITLNSLRALPPSPPSKTKVILWDLEIKGFGAYRTCAGTISFVYQYAMPGGKTQSLMLGRLGELTLDQARSMAADMAFARRRGVDPIAERKAKLKAAAAAEELNLGHYAVKYLERRDKQGNPLNKGQRAIVMRDVVGLLGETRMDRLTVTDVEDFAEKLAERGLSARRMGLVYLNTILNDAVRRDVISNNVATKVTINKAGERDRRLRDDELQRLLEAAADLGDCRGDIYEVLVRTLKRKEEISRMEWSELNIPKREWSLRASRTKGRVSHLIELPTQVMAIILRQQPDPKLRVGPVFTLDGGKTAPEMGSQVKNLLDAHIHQRLEAANERDGTAHSFAHYTIHDLRTTGASKLQEKPFLTTASLIDAILLHSNGKLVTRTYQRAALEIEAGEVLQRWNNWIDELMSADSAWPGGRDRMYIEAAADRARRVKALRKGWPMREDQKRAAARRAAKDAKDNSK</sequence>
<dbReference type="RefSeq" id="WP_058744103.1">
    <property type="nucleotide sequence ID" value="NZ_LDTF01000007.1"/>
</dbReference>
<dbReference type="Pfam" id="PF13356">
    <property type="entry name" value="Arm-DNA-bind_3"/>
    <property type="match status" value="1"/>
</dbReference>
<dbReference type="AlphaFoldDB" id="A0A147IYR6"/>
<evidence type="ECO:0000259" key="6">
    <source>
        <dbReference type="PROSITE" id="PS51898"/>
    </source>
</evidence>
<dbReference type="Gene3D" id="1.10.150.130">
    <property type="match status" value="1"/>
</dbReference>
<evidence type="ECO:0000313" key="7">
    <source>
        <dbReference type="EMBL" id="KTW00966.1"/>
    </source>
</evidence>
<feature type="compositionally biased region" description="Basic and acidic residues" evidence="5">
    <location>
        <begin position="443"/>
        <end position="465"/>
    </location>
</feature>
<dbReference type="Gene3D" id="1.10.443.10">
    <property type="entry name" value="Intergrase catalytic core"/>
    <property type="match status" value="1"/>
</dbReference>
<dbReference type="EMBL" id="LDTF01000007">
    <property type="protein sequence ID" value="KTW00966.1"/>
    <property type="molecule type" value="Genomic_DNA"/>
</dbReference>
<dbReference type="SUPFAM" id="SSF56349">
    <property type="entry name" value="DNA breaking-rejoining enzymes"/>
    <property type="match status" value="1"/>
</dbReference>
<dbReference type="PROSITE" id="PS51898">
    <property type="entry name" value="TYR_RECOMBINASE"/>
    <property type="match status" value="1"/>
</dbReference>
<gene>
    <name evidence="7" type="ORF">NS355_01860</name>
</gene>
<dbReference type="GO" id="GO:0006310">
    <property type="term" value="P:DNA recombination"/>
    <property type="evidence" value="ECO:0007669"/>
    <property type="project" value="UniProtKB-KW"/>
</dbReference>
<dbReference type="GO" id="GO:0003677">
    <property type="term" value="F:DNA binding"/>
    <property type="evidence" value="ECO:0007669"/>
    <property type="project" value="UniProtKB-KW"/>
</dbReference>
<dbReference type="InterPro" id="IPR050808">
    <property type="entry name" value="Phage_Integrase"/>
</dbReference>
<dbReference type="InterPro" id="IPR025166">
    <property type="entry name" value="Integrase_DNA_bind_dom"/>
</dbReference>
<feature type="domain" description="Tyr recombinase" evidence="6">
    <location>
        <begin position="206"/>
        <end position="400"/>
    </location>
</feature>
<accession>A0A147IYR6</accession>
<comment type="similarity">
    <text evidence="1">Belongs to the 'phage' integrase family.</text>
</comment>
<dbReference type="GO" id="GO:0015074">
    <property type="term" value="P:DNA integration"/>
    <property type="evidence" value="ECO:0007669"/>
    <property type="project" value="UniProtKB-KW"/>
</dbReference>
<comment type="caution">
    <text evidence="7">The sequence shown here is derived from an EMBL/GenBank/DDBJ whole genome shotgun (WGS) entry which is preliminary data.</text>
</comment>
<dbReference type="Gene3D" id="3.30.160.390">
    <property type="entry name" value="Integrase, DNA-binding domain"/>
    <property type="match status" value="1"/>
</dbReference>
<keyword evidence="4" id="KW-0233">DNA recombination</keyword>
<feature type="region of interest" description="Disordered" evidence="5">
    <location>
        <begin position="440"/>
        <end position="465"/>
    </location>
</feature>
<reference evidence="7 8" key="1">
    <citation type="journal article" date="2016" name="Front. Microbiol.">
        <title>Genomic Resource of Rice Seed Associated Bacteria.</title>
        <authorList>
            <person name="Midha S."/>
            <person name="Bansal K."/>
            <person name="Sharma S."/>
            <person name="Kumar N."/>
            <person name="Patil P.P."/>
            <person name="Chaudhry V."/>
            <person name="Patil P.B."/>
        </authorList>
    </citation>
    <scope>NUCLEOTIDE SEQUENCE [LARGE SCALE GENOMIC DNA]</scope>
    <source>
        <strain evidence="7 8">NS355</strain>
    </source>
</reference>
<keyword evidence="2" id="KW-0229">DNA integration</keyword>
<dbReference type="Pfam" id="PF00589">
    <property type="entry name" value="Phage_integrase"/>
    <property type="match status" value="1"/>
</dbReference>
<dbReference type="InterPro" id="IPR013762">
    <property type="entry name" value="Integrase-like_cat_sf"/>
</dbReference>
<protein>
    <recommendedName>
        <fullName evidence="6">Tyr recombinase domain-containing protein</fullName>
    </recommendedName>
</protein>
<dbReference type="InterPro" id="IPR011010">
    <property type="entry name" value="DNA_brk_join_enz"/>
</dbReference>
<dbReference type="PATRIC" id="fig|172044.3.peg.2633"/>
<keyword evidence="3" id="KW-0238">DNA-binding</keyword>
<evidence type="ECO:0000313" key="8">
    <source>
        <dbReference type="Proteomes" id="UP000073923"/>
    </source>
</evidence>
<evidence type="ECO:0000256" key="5">
    <source>
        <dbReference type="SAM" id="MobiDB-lite"/>
    </source>
</evidence>
<evidence type="ECO:0000256" key="2">
    <source>
        <dbReference type="ARBA" id="ARBA00022908"/>
    </source>
</evidence>
<organism evidence="7 8">
    <name type="scientific">Sphingomonas yabuuchiae</name>
    <dbReference type="NCBI Taxonomy" id="172044"/>
    <lineage>
        <taxon>Bacteria</taxon>
        <taxon>Pseudomonadati</taxon>
        <taxon>Pseudomonadota</taxon>
        <taxon>Alphaproteobacteria</taxon>
        <taxon>Sphingomonadales</taxon>
        <taxon>Sphingomonadaceae</taxon>
        <taxon>Sphingomonas</taxon>
    </lineage>
</organism>
<dbReference type="InterPro" id="IPR038488">
    <property type="entry name" value="Integrase_DNA-bd_sf"/>
</dbReference>
<proteinExistence type="inferred from homology"/>
<name>A0A147IYR6_9SPHN</name>